<dbReference type="GO" id="GO:0004500">
    <property type="term" value="F:dopamine beta-monooxygenase activity"/>
    <property type="evidence" value="ECO:0007669"/>
    <property type="project" value="InterPro"/>
</dbReference>
<dbReference type="PROSITE" id="PS50836">
    <property type="entry name" value="DOMON"/>
    <property type="match status" value="1"/>
</dbReference>
<dbReference type="SUPFAM" id="SSF49344">
    <property type="entry name" value="CBD9-like"/>
    <property type="match status" value="1"/>
</dbReference>
<comment type="caution">
    <text evidence="7">The sequence shown here is derived from an EMBL/GenBank/DDBJ whole genome shotgun (WGS) entry which is preliminary data.</text>
</comment>
<dbReference type="PANTHER" id="PTHR10157">
    <property type="entry name" value="DOPAMINE BETA HYDROXYLASE RELATED"/>
    <property type="match status" value="1"/>
</dbReference>
<dbReference type="InterPro" id="IPR045266">
    <property type="entry name" value="DOH_DOMON"/>
</dbReference>
<keyword evidence="2" id="KW-1015">Disulfide bond</keyword>
<gene>
    <name evidence="7" type="ORF">TrST_g10022</name>
</gene>
<reference evidence="8" key="1">
    <citation type="journal article" date="2023" name="Commun. Biol.">
        <title>Genome analysis of Parmales, the sister group of diatoms, reveals the evolutionary specialization of diatoms from phago-mixotrophs to photoautotrophs.</title>
        <authorList>
            <person name="Ban H."/>
            <person name="Sato S."/>
            <person name="Yoshikawa S."/>
            <person name="Yamada K."/>
            <person name="Nakamura Y."/>
            <person name="Ichinomiya M."/>
            <person name="Sato N."/>
            <person name="Blanc-Mathieu R."/>
            <person name="Endo H."/>
            <person name="Kuwata A."/>
            <person name="Ogata H."/>
        </authorList>
    </citation>
    <scope>NUCLEOTIDE SEQUENCE [LARGE SCALE GENOMIC DNA]</scope>
    <source>
        <strain evidence="8">NIES 3701</strain>
    </source>
</reference>
<name>A0A9W7BI38_9STRA</name>
<dbReference type="GO" id="GO:0042420">
    <property type="term" value="P:dopamine catabolic process"/>
    <property type="evidence" value="ECO:0007669"/>
    <property type="project" value="TreeGrafter"/>
</dbReference>
<dbReference type="InterPro" id="IPR024548">
    <property type="entry name" value="Cu2_monoox_C"/>
</dbReference>
<dbReference type="OrthoDB" id="193961at2759"/>
<dbReference type="GO" id="GO:0005507">
    <property type="term" value="F:copper ion binding"/>
    <property type="evidence" value="ECO:0007669"/>
    <property type="project" value="InterPro"/>
</dbReference>
<evidence type="ECO:0000256" key="1">
    <source>
        <dbReference type="ARBA" id="ARBA00010676"/>
    </source>
</evidence>
<dbReference type="AlphaFoldDB" id="A0A9W7BI38"/>
<evidence type="ECO:0000313" key="8">
    <source>
        <dbReference type="Proteomes" id="UP001165085"/>
    </source>
</evidence>
<evidence type="ECO:0000313" key="7">
    <source>
        <dbReference type="EMBL" id="GMH91109.1"/>
    </source>
</evidence>
<dbReference type="GO" id="GO:0006589">
    <property type="term" value="P:octopamine biosynthetic process"/>
    <property type="evidence" value="ECO:0007669"/>
    <property type="project" value="TreeGrafter"/>
</dbReference>
<evidence type="ECO:0000259" key="6">
    <source>
        <dbReference type="PROSITE" id="PS50836"/>
    </source>
</evidence>
<dbReference type="EMBL" id="BRXY01000381">
    <property type="protein sequence ID" value="GMH91109.1"/>
    <property type="molecule type" value="Genomic_DNA"/>
</dbReference>
<dbReference type="Pfam" id="PF03712">
    <property type="entry name" value="Cu2_monoox_C"/>
    <property type="match status" value="1"/>
</dbReference>
<dbReference type="GO" id="GO:0030667">
    <property type="term" value="C:secretory granule membrane"/>
    <property type="evidence" value="ECO:0007669"/>
    <property type="project" value="TreeGrafter"/>
</dbReference>
<feature type="chain" id="PRO_5040806453" description="DOMON domain-containing protein" evidence="5">
    <location>
        <begin position="27"/>
        <end position="663"/>
    </location>
</feature>
<dbReference type="InterPro" id="IPR008977">
    <property type="entry name" value="PHM/PNGase_F_dom_sf"/>
</dbReference>
<dbReference type="Proteomes" id="UP001165085">
    <property type="component" value="Unassembled WGS sequence"/>
</dbReference>
<sequence length="663" mass="71492">MIRGGILAVACALLVLCILANPKAIGEKLVRKLTAGRATHTLLKFKRYYRTCDEGDIDISVATNRIIFASGDSAPSSKSSSTTSVPYHSSRGSASLRLRSADPTGAYGGTPPDTPLLTMDFKVDDVLVSSETTSLSAGSGSIYIAGTQVTEGGADAETVKSLRTSYVCKGFSLEALDDDKYHGLQFSPIITEGNGAKVHHILLYQCPEMAGDAEAASYQGRCWGDDVPLTVRRCNFGTIVAAWAIGGGPTIFPPAAGMPFGNGVENKHLLMEVHYDNFDGVNFNDSSGLRMFYTPTLRPNDVGVMYTGALPGIDIPPGEESYELNARCPTLCTTHLQEGGVKIFSSILHAHTAGRAIHASLLDSSGNFKASLGSEPYYDFNFQSSIELNVTMNAGDEIHTTCQFNTEGKSENTKFGLATDDEMCLTYLWYYPLQPKADRCIFANVDIANYELTSITDNPYDNREEGSVILPVALCENANFAVSSHLPPSQTDGDAECVKRALGGDMYLEGVGAAFDEANYMFESALDESYKMYWSYDEEEEVLSVAAKVKTTGWVGLGFGRGNMIGSDVVLGWVDDADGAYYFSDRFAKANVVPEVDESQDYWGVSVVQGSCDKDGENCNWEQAVSAEALLLSAGVSIRKLGRIGGTLWCVASFVMTFVFCLA</sequence>
<feature type="domain" description="DOMON" evidence="6">
    <location>
        <begin position="528"/>
        <end position="645"/>
    </location>
</feature>
<feature type="region of interest" description="Disordered" evidence="4">
    <location>
        <begin position="72"/>
        <end position="94"/>
    </location>
</feature>
<dbReference type="InterPro" id="IPR036939">
    <property type="entry name" value="Cu2_ascorb_mOase_N_sf"/>
</dbReference>
<keyword evidence="3" id="KW-0325">Glycoprotein</keyword>
<feature type="signal peptide" evidence="5">
    <location>
        <begin position="1"/>
        <end position="26"/>
    </location>
</feature>
<dbReference type="InterPro" id="IPR000323">
    <property type="entry name" value="Cu2_ascorb_mOase_N"/>
</dbReference>
<accession>A0A9W7BI38</accession>
<evidence type="ECO:0000256" key="4">
    <source>
        <dbReference type="SAM" id="MobiDB-lite"/>
    </source>
</evidence>
<dbReference type="Gene3D" id="2.60.40.1210">
    <property type="entry name" value="Cellobiose dehydrogenase, cytochrome domain"/>
    <property type="match status" value="1"/>
</dbReference>
<protein>
    <recommendedName>
        <fullName evidence="6">DOMON domain-containing protein</fullName>
    </recommendedName>
</protein>
<dbReference type="InterPro" id="IPR014784">
    <property type="entry name" value="Cu2_ascorb_mOase-like_C"/>
</dbReference>
<dbReference type="Pfam" id="PF01082">
    <property type="entry name" value="Cu2_monooxygen"/>
    <property type="match status" value="1"/>
</dbReference>
<dbReference type="GO" id="GO:0042421">
    <property type="term" value="P:norepinephrine biosynthetic process"/>
    <property type="evidence" value="ECO:0007669"/>
    <property type="project" value="TreeGrafter"/>
</dbReference>
<dbReference type="Pfam" id="PF03351">
    <property type="entry name" value="DOMON"/>
    <property type="match status" value="1"/>
</dbReference>
<keyword evidence="5" id="KW-0732">Signal</keyword>
<dbReference type="SUPFAM" id="SSF49742">
    <property type="entry name" value="PHM/PNGase F"/>
    <property type="match status" value="2"/>
</dbReference>
<evidence type="ECO:0000256" key="2">
    <source>
        <dbReference type="ARBA" id="ARBA00023157"/>
    </source>
</evidence>
<organism evidence="7 8">
    <name type="scientific">Triparma strigata</name>
    <dbReference type="NCBI Taxonomy" id="1606541"/>
    <lineage>
        <taxon>Eukaryota</taxon>
        <taxon>Sar</taxon>
        <taxon>Stramenopiles</taxon>
        <taxon>Ochrophyta</taxon>
        <taxon>Bolidophyceae</taxon>
        <taxon>Parmales</taxon>
        <taxon>Triparmaceae</taxon>
        <taxon>Triparma</taxon>
    </lineage>
</organism>
<dbReference type="GO" id="GO:0005615">
    <property type="term" value="C:extracellular space"/>
    <property type="evidence" value="ECO:0007669"/>
    <property type="project" value="TreeGrafter"/>
</dbReference>
<comment type="similarity">
    <text evidence="1">Belongs to the copper type II ascorbate-dependent monooxygenase family.</text>
</comment>
<evidence type="ECO:0000256" key="3">
    <source>
        <dbReference type="ARBA" id="ARBA00023180"/>
    </source>
</evidence>
<dbReference type="CDD" id="cd09631">
    <property type="entry name" value="DOMON_DOH"/>
    <property type="match status" value="1"/>
</dbReference>
<dbReference type="Gene3D" id="2.60.120.310">
    <property type="entry name" value="Copper type II, ascorbate-dependent monooxygenase, N-terminal domain"/>
    <property type="match status" value="1"/>
</dbReference>
<dbReference type="PANTHER" id="PTHR10157:SF23">
    <property type="entry name" value="MOXD1 HOMOLOG 1"/>
    <property type="match status" value="1"/>
</dbReference>
<dbReference type="InterPro" id="IPR005018">
    <property type="entry name" value="DOMON_domain"/>
</dbReference>
<dbReference type="InterPro" id="IPR000945">
    <property type="entry name" value="DBH-like"/>
</dbReference>
<dbReference type="Gene3D" id="2.60.120.230">
    <property type="match status" value="1"/>
</dbReference>
<evidence type="ECO:0000256" key="5">
    <source>
        <dbReference type="SAM" id="SignalP"/>
    </source>
</evidence>
<keyword evidence="8" id="KW-1185">Reference proteome</keyword>
<proteinExistence type="inferred from homology"/>
<dbReference type="SMART" id="SM00664">
    <property type="entry name" value="DoH"/>
    <property type="match status" value="1"/>
</dbReference>